<sequence>MNNLKELRTERNLKQKDVALKVGITTSYYGMIESGTRVPSLAIAIKLSKCFGVSIEKIFLNTNTTRCCLKERS</sequence>
<reference evidence="6" key="4">
    <citation type="submission" date="2021-06" db="EMBL/GenBank/DDBJ databases">
        <authorList>
            <consortium name="NCBI Pathogen Detection Project"/>
        </authorList>
    </citation>
    <scope>NUCLEOTIDE SEQUENCE</scope>
    <source>
        <strain evidence="6">HN1000</strain>
    </source>
</reference>
<reference evidence="3" key="1">
    <citation type="submission" date="2014-07" db="EMBL/GenBank/DDBJ databases">
        <authorList>
            <person name="Monot Marc"/>
        </authorList>
    </citation>
    <scope>NUCLEOTIDE SEQUENCE</scope>
    <source>
        <strain evidence="5">7032989</strain>
        <strain evidence="4">7032994</strain>
    </source>
</reference>
<dbReference type="InterPro" id="IPR001387">
    <property type="entry name" value="Cro/C1-type_HTH"/>
</dbReference>
<accession>A0A069A1S8</accession>
<dbReference type="Pfam" id="PF01381">
    <property type="entry name" value="HTH_3"/>
    <property type="match status" value="1"/>
</dbReference>
<evidence type="ECO:0000259" key="2">
    <source>
        <dbReference type="PROSITE" id="PS50943"/>
    </source>
</evidence>
<evidence type="ECO:0000313" key="5">
    <source>
        <dbReference type="EMBL" id="CDT23088.1"/>
    </source>
</evidence>
<reference evidence="6" key="3">
    <citation type="journal article" date="2018" name="Genome Biol.">
        <title>SKESA: strategic k-mer extension for scrupulous assemblies.</title>
        <authorList>
            <person name="Souvorov A."/>
            <person name="Agarwala R."/>
            <person name="Lipman D.J."/>
        </authorList>
    </citation>
    <scope>NUCLEOTIDE SEQUENCE</scope>
    <source>
        <strain evidence="6">HN1000</strain>
    </source>
</reference>
<dbReference type="GO" id="GO:0003677">
    <property type="term" value="F:DNA binding"/>
    <property type="evidence" value="ECO:0007669"/>
    <property type="project" value="UniProtKB-KW"/>
</dbReference>
<dbReference type="Proteomes" id="UP000878956">
    <property type="component" value="Unassembled WGS sequence"/>
</dbReference>
<dbReference type="SMART" id="SM00530">
    <property type="entry name" value="HTH_XRE"/>
    <property type="match status" value="1"/>
</dbReference>
<organism evidence="3">
    <name type="scientific">Clostridioides difficile</name>
    <name type="common">Peptoclostridium difficile</name>
    <dbReference type="NCBI Taxonomy" id="1496"/>
    <lineage>
        <taxon>Bacteria</taxon>
        <taxon>Bacillati</taxon>
        <taxon>Bacillota</taxon>
        <taxon>Clostridia</taxon>
        <taxon>Peptostreptococcales</taxon>
        <taxon>Peptostreptococcaceae</taxon>
        <taxon>Clostridioides</taxon>
    </lineage>
</organism>
<dbReference type="EMBL" id="FUPS01000001">
    <property type="protein sequence ID" value="SJR86937.1"/>
    <property type="molecule type" value="Genomic_DNA"/>
</dbReference>
<dbReference type="EMBL" id="LK932396">
    <property type="protein sequence ID" value="CDS86718.1"/>
    <property type="molecule type" value="Genomic_DNA"/>
</dbReference>
<dbReference type="PANTHER" id="PTHR46558">
    <property type="entry name" value="TRACRIPTIONAL REGULATORY PROTEIN-RELATED-RELATED"/>
    <property type="match status" value="1"/>
</dbReference>
<feature type="domain" description="HTH cro/C1-type" evidence="2">
    <location>
        <begin position="4"/>
        <end position="58"/>
    </location>
</feature>
<dbReference type="RefSeq" id="WP_003429807.1">
    <property type="nucleotide sequence ID" value="NZ_AP031492.1"/>
</dbReference>
<gene>
    <name evidence="5" type="ORF">BN1095_340337</name>
    <name evidence="3" type="ORF">BN1096_350047</name>
    <name evidence="4" type="ORF">BN1097_580052</name>
    <name evidence="6" type="ORF">KRM00_001155</name>
    <name evidence="8" type="ORF">SAMEA1402399_03415</name>
    <name evidence="7" type="ORF">SAMEA3375112_00484</name>
</gene>
<evidence type="ECO:0000313" key="4">
    <source>
        <dbReference type="EMBL" id="CDS86718.1"/>
    </source>
</evidence>
<dbReference type="InterPro" id="IPR010982">
    <property type="entry name" value="Lambda_DNA-bd_dom_sf"/>
</dbReference>
<dbReference type="EMBL" id="DAEPXK010000009">
    <property type="protein sequence ID" value="HBH1541688.1"/>
    <property type="molecule type" value="Genomic_DNA"/>
</dbReference>
<proteinExistence type="predicted"/>
<dbReference type="EMBL" id="CAADAN010000016">
    <property type="protein sequence ID" value="VFD35161.1"/>
    <property type="molecule type" value="Genomic_DNA"/>
</dbReference>
<dbReference type="SUPFAM" id="SSF47413">
    <property type="entry name" value="lambda repressor-like DNA-binding domains"/>
    <property type="match status" value="1"/>
</dbReference>
<evidence type="ECO:0000313" key="8">
    <source>
        <dbReference type="EMBL" id="VFD35161.1"/>
    </source>
</evidence>
<evidence type="ECO:0000313" key="3">
    <source>
        <dbReference type="EMBL" id="CDS84622.1"/>
    </source>
</evidence>
<dbReference type="Proteomes" id="UP000411588">
    <property type="component" value="Unassembled WGS sequence"/>
</dbReference>
<evidence type="ECO:0000313" key="7">
    <source>
        <dbReference type="EMBL" id="SJR86937.1"/>
    </source>
</evidence>
<evidence type="ECO:0000313" key="9">
    <source>
        <dbReference type="Proteomes" id="UP000189137"/>
    </source>
</evidence>
<keyword evidence="1" id="KW-0238">DNA-binding</keyword>
<evidence type="ECO:0000313" key="6">
    <source>
        <dbReference type="EMBL" id="HBH1541688.1"/>
    </source>
</evidence>
<dbReference type="EMBL" id="LK933005">
    <property type="protein sequence ID" value="CDT23088.1"/>
    <property type="molecule type" value="Genomic_DNA"/>
</dbReference>
<name>A0A069A1S8_CLODI</name>
<dbReference type="CDD" id="cd00093">
    <property type="entry name" value="HTH_XRE"/>
    <property type="match status" value="1"/>
</dbReference>
<dbReference type="PANTHER" id="PTHR46558:SF4">
    <property type="entry name" value="DNA-BIDING PHAGE PROTEIN"/>
    <property type="match status" value="1"/>
</dbReference>
<evidence type="ECO:0000256" key="1">
    <source>
        <dbReference type="ARBA" id="ARBA00023125"/>
    </source>
</evidence>
<dbReference type="PROSITE" id="PS50943">
    <property type="entry name" value="HTH_CROC1"/>
    <property type="match status" value="1"/>
</dbReference>
<dbReference type="EMBL" id="LK932486">
    <property type="protein sequence ID" value="CDS84622.1"/>
    <property type="molecule type" value="Genomic_DNA"/>
</dbReference>
<dbReference type="Proteomes" id="UP000189137">
    <property type="component" value="Unassembled WGS sequence"/>
</dbReference>
<reference evidence="7 9" key="2">
    <citation type="submission" date="2017-02" db="EMBL/GenBank/DDBJ databases">
        <authorList>
            <consortium name="Pathogen Informatics"/>
        </authorList>
    </citation>
    <scope>NUCLEOTIDE SEQUENCE [LARGE SCALE GENOMIC DNA]</scope>
    <source>
        <strain evidence="10">clo34</strain>
        <strain evidence="8">Clo34</strain>
        <strain evidence="7 9">VRECD0157</strain>
    </source>
</reference>
<evidence type="ECO:0000313" key="10">
    <source>
        <dbReference type="Proteomes" id="UP000411588"/>
    </source>
</evidence>
<dbReference type="AlphaFoldDB" id="A0A069A1S8"/>
<dbReference type="Gene3D" id="1.10.260.40">
    <property type="entry name" value="lambda repressor-like DNA-binding domains"/>
    <property type="match status" value="1"/>
</dbReference>
<protein>
    <submittedName>
        <fullName evidence="8">HTH-type transcriptional regulator</fullName>
    </submittedName>
    <submittedName>
        <fullName evidence="6">Helix-turn-helix transcriptional regulator</fullName>
    </submittedName>
    <submittedName>
        <fullName evidence="7">Predicted transcriptional regulator</fullName>
    </submittedName>
</protein>